<keyword evidence="8" id="KW-1185">Reference proteome</keyword>
<evidence type="ECO:0000256" key="4">
    <source>
        <dbReference type="ARBA" id="ARBA00022989"/>
    </source>
</evidence>
<evidence type="ECO:0000256" key="2">
    <source>
        <dbReference type="ARBA" id="ARBA00022475"/>
    </source>
</evidence>
<evidence type="ECO:0000256" key="1">
    <source>
        <dbReference type="ARBA" id="ARBA00004651"/>
    </source>
</evidence>
<evidence type="ECO:0000256" key="3">
    <source>
        <dbReference type="ARBA" id="ARBA00022692"/>
    </source>
</evidence>
<dbReference type="PANTHER" id="PTHR39087">
    <property type="entry name" value="UPF0104 MEMBRANE PROTEIN MJ1595"/>
    <property type="match status" value="1"/>
</dbReference>
<dbReference type="NCBIfam" id="TIGR00374">
    <property type="entry name" value="flippase-like domain"/>
    <property type="match status" value="1"/>
</dbReference>
<gene>
    <name evidence="7" type="ORF">M3N55_00040</name>
</gene>
<feature type="transmembrane region" description="Helical" evidence="6">
    <location>
        <begin position="147"/>
        <end position="169"/>
    </location>
</feature>
<keyword evidence="5 6" id="KW-0472">Membrane</keyword>
<comment type="caution">
    <text evidence="7">The sequence shown here is derived from an EMBL/GenBank/DDBJ whole genome shotgun (WGS) entry which is preliminary data.</text>
</comment>
<name>A0ABT0LYH6_9RHOB</name>
<keyword evidence="2" id="KW-1003">Cell membrane</keyword>
<dbReference type="EMBL" id="JALZWP010000001">
    <property type="protein sequence ID" value="MCL1627109.1"/>
    <property type="molecule type" value="Genomic_DNA"/>
</dbReference>
<evidence type="ECO:0000256" key="5">
    <source>
        <dbReference type="ARBA" id="ARBA00023136"/>
    </source>
</evidence>
<dbReference type="PANTHER" id="PTHR39087:SF2">
    <property type="entry name" value="UPF0104 MEMBRANE PROTEIN MJ1595"/>
    <property type="match status" value="1"/>
</dbReference>
<keyword evidence="3 6" id="KW-0812">Transmembrane</keyword>
<accession>A0ABT0LYH6</accession>
<feature type="transmembrane region" description="Helical" evidence="6">
    <location>
        <begin position="123"/>
        <end position="141"/>
    </location>
</feature>
<dbReference type="InterPro" id="IPR022791">
    <property type="entry name" value="L-PG_synthase/AglD"/>
</dbReference>
<feature type="transmembrane region" description="Helical" evidence="6">
    <location>
        <begin position="226"/>
        <end position="254"/>
    </location>
</feature>
<organism evidence="7 8">
    <name type="scientific">Roseinatronobacter domitianus</name>
    <dbReference type="NCBI Taxonomy" id="2940293"/>
    <lineage>
        <taxon>Bacteria</taxon>
        <taxon>Pseudomonadati</taxon>
        <taxon>Pseudomonadota</taxon>
        <taxon>Alphaproteobacteria</taxon>
        <taxon>Rhodobacterales</taxon>
        <taxon>Paracoccaceae</taxon>
        <taxon>Roseinatronobacter</taxon>
    </lineage>
</organism>
<proteinExistence type="predicted"/>
<comment type="subcellular location">
    <subcellularLocation>
        <location evidence="1">Cell membrane</location>
        <topology evidence="1">Multi-pass membrane protein</topology>
    </subcellularLocation>
</comment>
<feature type="transmembrane region" description="Helical" evidence="6">
    <location>
        <begin position="293"/>
        <end position="317"/>
    </location>
</feature>
<evidence type="ECO:0000256" key="6">
    <source>
        <dbReference type="SAM" id="Phobius"/>
    </source>
</evidence>
<protein>
    <submittedName>
        <fullName evidence="7">Flippase-like domain-containing protein</fullName>
    </submittedName>
</protein>
<dbReference type="RefSeq" id="WP_249055189.1">
    <property type="nucleotide sequence ID" value="NZ_JALZWP010000001.1"/>
</dbReference>
<evidence type="ECO:0000313" key="7">
    <source>
        <dbReference type="EMBL" id="MCL1627109.1"/>
    </source>
</evidence>
<dbReference type="Pfam" id="PF03706">
    <property type="entry name" value="LPG_synthase_TM"/>
    <property type="match status" value="1"/>
</dbReference>
<reference evidence="7 8" key="1">
    <citation type="submission" date="2022-05" db="EMBL/GenBank/DDBJ databases">
        <title>Seasonal and diel survey of microbial diversity of the Tyrrhenian coast.</title>
        <authorList>
            <person name="Gattoni G."/>
            <person name="Corral P."/>
        </authorList>
    </citation>
    <scope>NUCLEOTIDE SEQUENCE [LARGE SCALE GENOMIC DNA]</scope>
    <source>
        <strain evidence="7 8">V10</strain>
    </source>
</reference>
<feature type="transmembrane region" description="Helical" evidence="6">
    <location>
        <begin position="33"/>
        <end position="55"/>
    </location>
</feature>
<evidence type="ECO:0000313" key="8">
    <source>
        <dbReference type="Proteomes" id="UP001202550"/>
    </source>
</evidence>
<dbReference type="Proteomes" id="UP001202550">
    <property type="component" value="Unassembled WGS sequence"/>
</dbReference>
<keyword evidence="4 6" id="KW-1133">Transmembrane helix</keyword>
<sequence>MRQAAHLLAGLFLSALFLWLTLRVVDFAALRDAFTQVDLAMLALAPVALALGYGARVQRWRIMLRLHNPGLGFGRAGVAFVAATAVNNLVPFRAGDALRCFAFGRWLGVTPGAVLGTVIVERVLDLVALMSIAAIAIWLLAPQQPGWPAIGVAAAAGAAIGLLVLWALIHPNLAGRFVRGLSRIAARLGPKAQSRVDALLLPLSAALSGLGARGQRRPILAWTVPVWVLEGACFAAVAHAVSGLIAPAAAWLALPMGTLATLLPTTPGHIGPFDYAAQLATTALGNPLVEATVFVLVVHAVLWATTTATGLVCLLVWTMQTPGKATS</sequence>